<accession>A0A2I0R4F0</accession>
<comment type="caution">
    <text evidence="2">The sequence shown here is derived from an EMBL/GenBank/DDBJ whole genome shotgun (WGS) entry which is preliminary data.</text>
</comment>
<keyword evidence="1" id="KW-0472">Membrane</keyword>
<organism evidence="2 3">
    <name type="scientific">Brumimicrobium salinarum</name>
    <dbReference type="NCBI Taxonomy" id="2058658"/>
    <lineage>
        <taxon>Bacteria</taxon>
        <taxon>Pseudomonadati</taxon>
        <taxon>Bacteroidota</taxon>
        <taxon>Flavobacteriia</taxon>
        <taxon>Flavobacteriales</taxon>
        <taxon>Crocinitomicaceae</taxon>
        <taxon>Brumimicrobium</taxon>
    </lineage>
</organism>
<keyword evidence="1" id="KW-0812">Transmembrane</keyword>
<evidence type="ECO:0008006" key="4">
    <source>
        <dbReference type="Google" id="ProtNLM"/>
    </source>
</evidence>
<evidence type="ECO:0000313" key="3">
    <source>
        <dbReference type="Proteomes" id="UP000236654"/>
    </source>
</evidence>
<feature type="transmembrane region" description="Helical" evidence="1">
    <location>
        <begin position="152"/>
        <end position="170"/>
    </location>
</feature>
<evidence type="ECO:0000256" key="1">
    <source>
        <dbReference type="SAM" id="Phobius"/>
    </source>
</evidence>
<dbReference type="AlphaFoldDB" id="A0A2I0R4F0"/>
<sequence length="295" mass="34423">MLGQELKMTIETEEVLIGEPFSIHYSVISEEKIDSLIFFDQEDTFSAKISDDQKSDQVSSTYDLEILTAFTDTNYQSNGRYVWRGTYEVTGWDSAYVIIPPELIYIEDSMYVFPAGLVHITSPTLDPNHPLYDINESFTELPQDKFLFLKSYWFFALILALIIALVFIYFKRKPKKEQRISLRAEFLGKIDRLEKSKSFETNLKEYYYDLSIILRRFFAAHLQEQILDKTTGEIEVILTKYGLDQEKVLLTRKLLTQSDMVKFARSTPSIEEVKNVTNYARKIVNEIADLELKDE</sequence>
<keyword evidence="3" id="KW-1185">Reference proteome</keyword>
<evidence type="ECO:0000313" key="2">
    <source>
        <dbReference type="EMBL" id="PKR81437.1"/>
    </source>
</evidence>
<proteinExistence type="predicted"/>
<protein>
    <recommendedName>
        <fullName evidence="4">Protein BatD</fullName>
    </recommendedName>
</protein>
<reference evidence="2 3" key="1">
    <citation type="submission" date="2017-12" db="EMBL/GenBank/DDBJ databases">
        <title>The draft genome sequence of Brumimicrobium saltpan LHR20.</title>
        <authorList>
            <person name="Do Z.-J."/>
            <person name="Luo H.-R."/>
        </authorList>
    </citation>
    <scope>NUCLEOTIDE SEQUENCE [LARGE SCALE GENOMIC DNA]</scope>
    <source>
        <strain evidence="2 3">LHR20</strain>
    </source>
</reference>
<keyword evidence="1" id="KW-1133">Transmembrane helix</keyword>
<dbReference type="Proteomes" id="UP000236654">
    <property type="component" value="Unassembled WGS sequence"/>
</dbReference>
<dbReference type="EMBL" id="PJNI01000003">
    <property type="protein sequence ID" value="PKR81437.1"/>
    <property type="molecule type" value="Genomic_DNA"/>
</dbReference>
<gene>
    <name evidence="2" type="ORF">CW751_05115</name>
</gene>
<name>A0A2I0R4F0_9FLAO</name>